<evidence type="ECO:0000256" key="2">
    <source>
        <dbReference type="SAM" id="Phobius"/>
    </source>
</evidence>
<feature type="transmembrane region" description="Helical" evidence="2">
    <location>
        <begin position="12"/>
        <end position="31"/>
    </location>
</feature>
<sequence>MDTPTRRTSLHIWAITMSVVSGACALVALTAGSPLEFGIAVAFCAAWLIAADFIESGVERDRERAARKHATPPAHRTPTYNPSHVIFAPEAAQRRPRPSAELQRLF</sequence>
<reference evidence="3 4" key="1">
    <citation type="journal article" date="2019" name="Emerg. Microbes Infect.">
        <title>Comprehensive subspecies identification of 175 nontuberculous mycobacteria species based on 7547 genomic profiles.</title>
        <authorList>
            <person name="Matsumoto Y."/>
            <person name="Kinjo T."/>
            <person name="Motooka D."/>
            <person name="Nabeya D."/>
            <person name="Jung N."/>
            <person name="Uechi K."/>
            <person name="Horii T."/>
            <person name="Iida T."/>
            <person name="Fujita J."/>
            <person name="Nakamura S."/>
        </authorList>
    </citation>
    <scope>NUCLEOTIDE SEQUENCE [LARGE SCALE GENOMIC DNA]</scope>
    <source>
        <strain evidence="3 4">JCM 12404</strain>
    </source>
</reference>
<evidence type="ECO:0000256" key="1">
    <source>
        <dbReference type="SAM" id="MobiDB-lite"/>
    </source>
</evidence>
<dbReference type="AlphaFoldDB" id="A0A7I7L3G7"/>
<feature type="transmembrane region" description="Helical" evidence="2">
    <location>
        <begin position="37"/>
        <end position="54"/>
    </location>
</feature>
<gene>
    <name evidence="3" type="ORF">MCOO_45920</name>
</gene>
<dbReference type="KEGG" id="mcoo:MCOO_45920"/>
<dbReference type="PROSITE" id="PS51257">
    <property type="entry name" value="PROKAR_LIPOPROTEIN"/>
    <property type="match status" value="1"/>
</dbReference>
<keyword evidence="4" id="KW-1185">Reference proteome</keyword>
<organism evidence="3 4">
    <name type="scientific">Mycobacterium cookii</name>
    <dbReference type="NCBI Taxonomy" id="1775"/>
    <lineage>
        <taxon>Bacteria</taxon>
        <taxon>Bacillati</taxon>
        <taxon>Actinomycetota</taxon>
        <taxon>Actinomycetes</taxon>
        <taxon>Mycobacteriales</taxon>
        <taxon>Mycobacteriaceae</taxon>
        <taxon>Mycobacterium</taxon>
    </lineage>
</organism>
<protein>
    <recommendedName>
        <fullName evidence="5">Lipoprotein</fullName>
    </recommendedName>
</protein>
<feature type="region of interest" description="Disordered" evidence="1">
    <location>
        <begin position="63"/>
        <end position="82"/>
    </location>
</feature>
<dbReference type="EMBL" id="AP022569">
    <property type="protein sequence ID" value="BBX48577.1"/>
    <property type="molecule type" value="Genomic_DNA"/>
</dbReference>
<evidence type="ECO:0000313" key="4">
    <source>
        <dbReference type="Proteomes" id="UP000465866"/>
    </source>
</evidence>
<evidence type="ECO:0000313" key="3">
    <source>
        <dbReference type="EMBL" id="BBX48577.1"/>
    </source>
</evidence>
<keyword evidence="2" id="KW-0472">Membrane</keyword>
<keyword evidence="2" id="KW-0812">Transmembrane</keyword>
<dbReference type="Proteomes" id="UP000465866">
    <property type="component" value="Chromosome"/>
</dbReference>
<accession>A0A7I7L3G7</accession>
<proteinExistence type="predicted"/>
<keyword evidence="2" id="KW-1133">Transmembrane helix</keyword>
<name>A0A7I7L3G7_9MYCO</name>
<evidence type="ECO:0008006" key="5">
    <source>
        <dbReference type="Google" id="ProtNLM"/>
    </source>
</evidence>